<proteinExistence type="predicted"/>
<protein>
    <submittedName>
        <fullName evidence="1">DUF2000 family protein</fullName>
    </submittedName>
</protein>
<evidence type="ECO:0000313" key="2">
    <source>
        <dbReference type="Proteomes" id="UP000616151"/>
    </source>
</evidence>
<dbReference type="EMBL" id="JAENHL010000006">
    <property type="protein sequence ID" value="MBK1866821.1"/>
    <property type="molecule type" value="Genomic_DNA"/>
</dbReference>
<comment type="caution">
    <text evidence="1">The sequence shown here is derived from an EMBL/GenBank/DDBJ whole genome shotgun (WGS) entry which is preliminary data.</text>
</comment>
<dbReference type="Proteomes" id="UP000616151">
    <property type="component" value="Unassembled WGS sequence"/>
</dbReference>
<organism evidence="1 2">
    <name type="scientific">Taklimakanibacter albus</name>
    <dbReference type="NCBI Taxonomy" id="2800327"/>
    <lineage>
        <taxon>Bacteria</taxon>
        <taxon>Pseudomonadati</taxon>
        <taxon>Pseudomonadota</taxon>
        <taxon>Alphaproteobacteria</taxon>
        <taxon>Hyphomicrobiales</taxon>
        <taxon>Aestuariivirgaceae</taxon>
        <taxon>Taklimakanibacter</taxon>
    </lineage>
</organism>
<name>A0ACC5R2E1_9HYPH</name>
<gene>
    <name evidence="1" type="ORF">JHL16_10690</name>
</gene>
<evidence type="ECO:0000313" key="1">
    <source>
        <dbReference type="EMBL" id="MBK1866821.1"/>
    </source>
</evidence>
<sequence>MTFDTKIAIVVRESLAQWQKLNVTAFLAGGLAGVYPEIVGDRYRDGSGVAYGPLVRQPILVFAADAEALTRVLKRAAERGVVPSIYTMELFTTYNDVDNRAAVANVPTDKLDLAGVALHAERKTLDKIVKGLKLHA</sequence>
<accession>A0ACC5R2E1</accession>
<keyword evidence="2" id="KW-1185">Reference proteome</keyword>
<reference evidence="1" key="1">
    <citation type="submission" date="2021-01" db="EMBL/GenBank/DDBJ databases">
        <authorList>
            <person name="Sun Q."/>
        </authorList>
    </citation>
    <scope>NUCLEOTIDE SEQUENCE</scope>
    <source>
        <strain evidence="1">YIM B02566</strain>
    </source>
</reference>